<dbReference type="InterPro" id="IPR016696">
    <property type="entry name" value="TRAPP-I_su5"/>
</dbReference>
<dbReference type="InterPro" id="IPR007194">
    <property type="entry name" value="TRAPP_component"/>
</dbReference>
<feature type="non-terminal residue" evidence="8">
    <location>
        <position position="1"/>
    </location>
</feature>
<evidence type="ECO:0000256" key="7">
    <source>
        <dbReference type="ARBA" id="ARBA00023034"/>
    </source>
</evidence>
<dbReference type="InParanoid" id="F4RQH4"/>
<proteinExistence type="inferred from homology"/>
<dbReference type="EMBL" id="GL883113">
    <property type="protein sequence ID" value="EGG05297.1"/>
    <property type="molecule type" value="Genomic_DNA"/>
</dbReference>
<evidence type="ECO:0000256" key="2">
    <source>
        <dbReference type="ARBA" id="ARBA00004555"/>
    </source>
</evidence>
<keyword evidence="9" id="KW-1185">Reference proteome</keyword>
<evidence type="ECO:0008006" key="10">
    <source>
        <dbReference type="Google" id="ProtNLM"/>
    </source>
</evidence>
<keyword evidence="6" id="KW-0931">ER-Golgi transport</keyword>
<dbReference type="FunCoup" id="F4RQH4">
    <property type="interactions" value="199"/>
</dbReference>
<dbReference type="InterPro" id="IPR024096">
    <property type="entry name" value="NO_sig/Golgi_transp_ligand-bd"/>
</dbReference>
<dbReference type="GO" id="GO:1990070">
    <property type="term" value="C:TRAPPI protein complex"/>
    <property type="evidence" value="ECO:0007669"/>
    <property type="project" value="TreeGrafter"/>
</dbReference>
<evidence type="ECO:0000256" key="1">
    <source>
        <dbReference type="ARBA" id="ARBA00004240"/>
    </source>
</evidence>
<dbReference type="RefSeq" id="XP_007411219.1">
    <property type="nucleotide sequence ID" value="XM_007411157.1"/>
</dbReference>
<dbReference type="STRING" id="747676.F4RQH4"/>
<evidence type="ECO:0000313" key="9">
    <source>
        <dbReference type="Proteomes" id="UP000001072"/>
    </source>
</evidence>
<keyword evidence="4" id="KW-0813">Transport</keyword>
<dbReference type="SUPFAM" id="SSF111126">
    <property type="entry name" value="Ligand-binding domain in the NO signalling and Golgi transport"/>
    <property type="match status" value="1"/>
</dbReference>
<reference evidence="9" key="1">
    <citation type="journal article" date="2011" name="Proc. Natl. Acad. Sci. U.S.A.">
        <title>Obligate biotrophy features unraveled by the genomic analysis of rust fungi.</title>
        <authorList>
            <person name="Duplessis S."/>
            <person name="Cuomo C.A."/>
            <person name="Lin Y.-C."/>
            <person name="Aerts A."/>
            <person name="Tisserant E."/>
            <person name="Veneault-Fourrey C."/>
            <person name="Joly D.L."/>
            <person name="Hacquard S."/>
            <person name="Amselem J."/>
            <person name="Cantarel B.L."/>
            <person name="Chiu R."/>
            <person name="Coutinho P.M."/>
            <person name="Feau N."/>
            <person name="Field M."/>
            <person name="Frey P."/>
            <person name="Gelhaye E."/>
            <person name="Goldberg J."/>
            <person name="Grabherr M.G."/>
            <person name="Kodira C.D."/>
            <person name="Kohler A."/>
            <person name="Kuees U."/>
            <person name="Lindquist E.A."/>
            <person name="Lucas S.M."/>
            <person name="Mago R."/>
            <person name="Mauceli E."/>
            <person name="Morin E."/>
            <person name="Murat C."/>
            <person name="Pangilinan J.L."/>
            <person name="Park R."/>
            <person name="Pearson M."/>
            <person name="Quesneville H."/>
            <person name="Rouhier N."/>
            <person name="Sakthikumar S."/>
            <person name="Salamov A.A."/>
            <person name="Schmutz J."/>
            <person name="Selles B."/>
            <person name="Shapiro H."/>
            <person name="Tanguay P."/>
            <person name="Tuskan G.A."/>
            <person name="Henrissat B."/>
            <person name="Van de Peer Y."/>
            <person name="Rouze P."/>
            <person name="Ellis J.G."/>
            <person name="Dodds P.N."/>
            <person name="Schein J.E."/>
            <person name="Zhong S."/>
            <person name="Hamelin R.C."/>
            <person name="Grigoriev I.V."/>
            <person name="Szabo L.J."/>
            <person name="Martin F."/>
        </authorList>
    </citation>
    <scope>NUCLEOTIDE SEQUENCE [LARGE SCALE GENOMIC DNA]</scope>
    <source>
        <strain evidence="9">98AG31 / pathotype 3-4-7</strain>
    </source>
</reference>
<dbReference type="CDD" id="cd14943">
    <property type="entry name" value="TRAPPC5_Trs31"/>
    <property type="match status" value="1"/>
</dbReference>
<evidence type="ECO:0000256" key="6">
    <source>
        <dbReference type="ARBA" id="ARBA00022892"/>
    </source>
</evidence>
<evidence type="ECO:0000256" key="5">
    <source>
        <dbReference type="ARBA" id="ARBA00022824"/>
    </source>
</evidence>
<dbReference type="Pfam" id="PF04051">
    <property type="entry name" value="TRAPP"/>
    <property type="match status" value="1"/>
</dbReference>
<evidence type="ECO:0000313" key="8">
    <source>
        <dbReference type="EMBL" id="EGG05297.1"/>
    </source>
</evidence>
<dbReference type="GeneID" id="18927031"/>
<evidence type="ECO:0000256" key="4">
    <source>
        <dbReference type="ARBA" id="ARBA00022448"/>
    </source>
</evidence>
<keyword evidence="7" id="KW-0333">Golgi apparatus</keyword>
<dbReference type="OrthoDB" id="2503617at2759"/>
<dbReference type="eggNOG" id="KOG3315">
    <property type="taxonomic scope" value="Eukaryota"/>
</dbReference>
<accession>F4RQH4</accession>
<dbReference type="Gene3D" id="3.30.1380.20">
    <property type="entry name" value="Trafficking protein particle complex subunit 3"/>
    <property type="match status" value="1"/>
</dbReference>
<feature type="non-terminal residue" evidence="8">
    <location>
        <position position="202"/>
    </location>
</feature>
<evidence type="ECO:0000256" key="3">
    <source>
        <dbReference type="ARBA" id="ARBA00006218"/>
    </source>
</evidence>
<protein>
    <recommendedName>
        <fullName evidence="10">Trafficking protein particle complex subunit</fullName>
    </recommendedName>
</protein>
<dbReference type="PANTHER" id="PTHR20902">
    <property type="entry name" value="41-2 PROTEIN ANTIGEN-RELATED"/>
    <property type="match status" value="1"/>
</dbReference>
<dbReference type="GO" id="GO:1990071">
    <property type="term" value="C:TRAPPII protein complex"/>
    <property type="evidence" value="ECO:0007669"/>
    <property type="project" value="TreeGrafter"/>
</dbReference>
<dbReference type="GO" id="GO:0006888">
    <property type="term" value="P:endoplasmic reticulum to Golgi vesicle-mediated transport"/>
    <property type="evidence" value="ECO:0007669"/>
    <property type="project" value="TreeGrafter"/>
</dbReference>
<dbReference type="KEGG" id="mlr:MELLADRAFT_28769"/>
<dbReference type="AlphaFoldDB" id="F4RQH4"/>
<comment type="subcellular location">
    <subcellularLocation>
        <location evidence="1">Endoplasmic reticulum</location>
    </subcellularLocation>
    <subcellularLocation>
        <location evidence="2">Golgi apparatus</location>
    </subcellularLocation>
</comment>
<dbReference type="VEuPathDB" id="FungiDB:MELLADRAFT_28769"/>
<organism evidence="9">
    <name type="scientific">Melampsora larici-populina (strain 98AG31 / pathotype 3-4-7)</name>
    <name type="common">Poplar leaf rust fungus</name>
    <dbReference type="NCBI Taxonomy" id="747676"/>
    <lineage>
        <taxon>Eukaryota</taxon>
        <taxon>Fungi</taxon>
        <taxon>Dikarya</taxon>
        <taxon>Basidiomycota</taxon>
        <taxon>Pucciniomycotina</taxon>
        <taxon>Pucciniomycetes</taxon>
        <taxon>Pucciniales</taxon>
        <taxon>Melampsoraceae</taxon>
        <taxon>Melampsora</taxon>
    </lineage>
</organism>
<gene>
    <name evidence="8" type="ORF">MELLADRAFT_28769</name>
</gene>
<keyword evidence="5" id="KW-0256">Endoplasmic reticulum</keyword>
<name>F4RQH4_MELLP</name>
<dbReference type="HOGENOM" id="CLU_073154_2_0_1"/>
<dbReference type="PIRSF" id="PIRSF017479">
    <property type="entry name" value="TRAPP_I_complex_Trs31"/>
    <property type="match status" value="1"/>
</dbReference>
<dbReference type="GO" id="GO:1990072">
    <property type="term" value="C:TRAPPIII protein complex"/>
    <property type="evidence" value="ECO:0007669"/>
    <property type="project" value="TreeGrafter"/>
</dbReference>
<sequence length="202" mass="22711">AFEFLFSEIIRYTQSRVDGIQEFEKKLTILGYHIGIRFLSLLNIRESLVPNLSSIQSNQSINQRSSTLLLNSNHSNSSHLTPLTIQTNNLPPRLNRLVPILSWIHTTLWKNVVGKTADILEHSNENDDEYMISDNCLLLTKSITIPKDMSQLSCGAIMAGVVEASLDGLGFPARVTSHSAPSDEFPNRTTLLIKFEKESMQR</sequence>
<comment type="similarity">
    <text evidence="3">Belongs to the TRAPP small subunits family. BET3 subfamily.</text>
</comment>
<dbReference type="Proteomes" id="UP000001072">
    <property type="component" value="Unassembled WGS sequence"/>
</dbReference>
<dbReference type="PANTHER" id="PTHR20902:SF0">
    <property type="entry name" value="TRAFFICKING PROTEIN PARTICLE COMPLEX SUBUNIT 5"/>
    <property type="match status" value="1"/>
</dbReference>
<dbReference type="GO" id="GO:0005783">
    <property type="term" value="C:endoplasmic reticulum"/>
    <property type="evidence" value="ECO:0007669"/>
    <property type="project" value="UniProtKB-SubCell"/>
</dbReference>